<dbReference type="Pfam" id="PF01263">
    <property type="entry name" value="Aldose_epim"/>
    <property type="match status" value="1"/>
</dbReference>
<dbReference type="InterPro" id="IPR037480">
    <property type="entry name" value="YihR-like"/>
</dbReference>
<dbReference type="InterPro" id="IPR011013">
    <property type="entry name" value="Gal_mutarotase_sf_dom"/>
</dbReference>
<reference evidence="2" key="1">
    <citation type="journal article" date="2019" name="Int. J. Syst. Evol. Microbiol.">
        <title>The Global Catalogue of Microorganisms (GCM) 10K type strain sequencing project: providing services to taxonomists for standard genome sequencing and annotation.</title>
        <authorList>
            <consortium name="The Broad Institute Genomics Platform"/>
            <consortium name="The Broad Institute Genome Sequencing Center for Infectious Disease"/>
            <person name="Wu L."/>
            <person name="Ma J."/>
        </authorList>
    </citation>
    <scope>NUCLEOTIDE SEQUENCE [LARGE SCALE GENOMIC DNA]</scope>
    <source>
        <strain evidence="2">JCM 3175</strain>
    </source>
</reference>
<evidence type="ECO:0000313" key="2">
    <source>
        <dbReference type="Proteomes" id="UP001500307"/>
    </source>
</evidence>
<proteinExistence type="predicted"/>
<dbReference type="Gene3D" id="2.70.98.10">
    <property type="match status" value="1"/>
</dbReference>
<dbReference type="InterPro" id="IPR014718">
    <property type="entry name" value="GH-type_carb-bd"/>
</dbReference>
<dbReference type="EMBL" id="BAABGU010000012">
    <property type="protein sequence ID" value="GAA4569239.1"/>
    <property type="molecule type" value="Genomic_DNA"/>
</dbReference>
<dbReference type="CDD" id="cd09022">
    <property type="entry name" value="Aldose_epim_Ec_YihR"/>
    <property type="match status" value="1"/>
</dbReference>
<protein>
    <submittedName>
        <fullName evidence="1">Aldose 1-epimerase family protein</fullName>
    </submittedName>
</protein>
<accession>A0ABP8SK86</accession>
<evidence type="ECO:0000313" key="1">
    <source>
        <dbReference type="EMBL" id="GAA4569239.1"/>
    </source>
</evidence>
<sequence length="335" mass="36040">MTWAIVGWDGHRASAGDGVRPTKVAGMENAANRSPSGAQWTIVADGHEAVIVEVGGGLRTYRHDGVDYVDGYAADELCPGSAGQVLAPWPNRIRDGAYAFGERSLQLDLTEPARHNAIHGLVNWVRWHLLEQTADAVTVGYDLPPSPGYPWPLRLRTRWSVGPAGLRVEHEATNLGGEPCPFGYSMHPYLQLPGVAVDDLRMRVPGRTRVLLDSRLLPVGATAVAGTEYDFTEPRAIGDAVLDLAFGDVIRDADGGSAVTLAAPDGSAAVHIWADQEFGWWQVFTGDTLTGERHRRSVAVEPMTCPADAFRSGKDVIVLKPGQGWRGAWGVRPGG</sequence>
<dbReference type="PANTHER" id="PTHR10091">
    <property type="entry name" value="ALDOSE-1-EPIMERASE"/>
    <property type="match status" value="1"/>
</dbReference>
<gene>
    <name evidence="1" type="ORF">GCM10023176_25370</name>
</gene>
<dbReference type="PANTHER" id="PTHR10091:SF0">
    <property type="entry name" value="GALACTOSE MUTAROTASE"/>
    <property type="match status" value="1"/>
</dbReference>
<name>A0ABP8SK86_9ACTN</name>
<dbReference type="Proteomes" id="UP001500307">
    <property type="component" value="Unassembled WGS sequence"/>
</dbReference>
<keyword evidence="2" id="KW-1185">Reference proteome</keyword>
<dbReference type="SUPFAM" id="SSF74650">
    <property type="entry name" value="Galactose mutarotase-like"/>
    <property type="match status" value="1"/>
</dbReference>
<organism evidence="1 2">
    <name type="scientific">Micromonospora coerulea</name>
    <dbReference type="NCBI Taxonomy" id="47856"/>
    <lineage>
        <taxon>Bacteria</taxon>
        <taxon>Bacillati</taxon>
        <taxon>Actinomycetota</taxon>
        <taxon>Actinomycetes</taxon>
        <taxon>Micromonosporales</taxon>
        <taxon>Micromonosporaceae</taxon>
        <taxon>Micromonospora</taxon>
    </lineage>
</organism>
<comment type="caution">
    <text evidence="1">The sequence shown here is derived from an EMBL/GenBank/DDBJ whole genome shotgun (WGS) entry which is preliminary data.</text>
</comment>
<dbReference type="InterPro" id="IPR008183">
    <property type="entry name" value="Aldose_1/G6P_1-epimerase"/>
</dbReference>